<dbReference type="AlphaFoldDB" id="A0A0F7FSU7"/>
<dbReference type="PATRIC" id="fig|408015.6.peg.1318"/>
<organism evidence="1 2">
    <name type="scientific">Streptomyces xiamenensis</name>
    <dbReference type="NCBI Taxonomy" id="408015"/>
    <lineage>
        <taxon>Bacteria</taxon>
        <taxon>Bacillati</taxon>
        <taxon>Actinomycetota</taxon>
        <taxon>Actinomycetes</taxon>
        <taxon>Kitasatosporales</taxon>
        <taxon>Streptomycetaceae</taxon>
        <taxon>Streptomyces</taxon>
    </lineage>
</organism>
<keyword evidence="2" id="KW-1185">Reference proteome</keyword>
<reference evidence="1" key="1">
    <citation type="submission" date="2019-08" db="EMBL/GenBank/DDBJ databases">
        <title>Complete genome sequence of a mangrove-derived Streptomyces xiamenensis.</title>
        <authorList>
            <person name="Xu J."/>
        </authorList>
    </citation>
    <scope>NUCLEOTIDE SEQUENCE</scope>
    <source>
        <strain evidence="1">318</strain>
    </source>
</reference>
<evidence type="ECO:0000313" key="1">
    <source>
        <dbReference type="EMBL" id="AKG42669.1"/>
    </source>
</evidence>
<dbReference type="Proteomes" id="UP000034034">
    <property type="component" value="Chromosome"/>
</dbReference>
<dbReference type="RefSeq" id="WP_030726360.1">
    <property type="nucleotide sequence ID" value="NZ_CP009922.3"/>
</dbReference>
<sequence>MSNGLEVDPGELRGLSINSGVVAGNLDVLLRLLRTAEGEGAAPGGGFEAVARLREVRASWEERLGTVRDEASGMEHGLVTTAGNFEATEADIQAGFAALGARLEQEAGPS</sequence>
<dbReference type="EMBL" id="CP009922">
    <property type="protein sequence ID" value="AKG42669.1"/>
    <property type="molecule type" value="Genomic_DNA"/>
</dbReference>
<proteinExistence type="predicted"/>
<dbReference type="HOGENOM" id="CLU_2169754_0_0_11"/>
<name>A0A0F7FSU7_9ACTN</name>
<evidence type="ECO:0000313" key="2">
    <source>
        <dbReference type="Proteomes" id="UP000034034"/>
    </source>
</evidence>
<gene>
    <name evidence="1" type="ORF">SXIM_12850</name>
</gene>
<dbReference type="STRING" id="408015.SXIM_12850"/>
<protein>
    <submittedName>
        <fullName evidence="1">Uncharacterized protein</fullName>
    </submittedName>
</protein>
<dbReference type="KEGG" id="sxi:SXIM_12850"/>
<accession>A0A0F7FSU7</accession>